<organism evidence="2 3">
    <name type="scientific">Arabidopsis suecica</name>
    <name type="common">Swedish thale-cress</name>
    <name type="synonym">Cardaminopsis suecica</name>
    <dbReference type="NCBI Taxonomy" id="45249"/>
    <lineage>
        <taxon>Eukaryota</taxon>
        <taxon>Viridiplantae</taxon>
        <taxon>Streptophyta</taxon>
        <taxon>Embryophyta</taxon>
        <taxon>Tracheophyta</taxon>
        <taxon>Spermatophyta</taxon>
        <taxon>Magnoliopsida</taxon>
        <taxon>eudicotyledons</taxon>
        <taxon>Gunneridae</taxon>
        <taxon>Pentapetalae</taxon>
        <taxon>rosids</taxon>
        <taxon>malvids</taxon>
        <taxon>Brassicales</taxon>
        <taxon>Brassicaceae</taxon>
        <taxon>Camelineae</taxon>
        <taxon>Arabidopsis</taxon>
    </lineage>
</organism>
<evidence type="ECO:0000313" key="2">
    <source>
        <dbReference type="EMBL" id="KAG7529855.1"/>
    </source>
</evidence>
<dbReference type="PANTHER" id="PTHR48475:SF2">
    <property type="entry name" value="RIBONUCLEASE H"/>
    <property type="match status" value="1"/>
</dbReference>
<dbReference type="OrthoDB" id="1934939at2759"/>
<accession>A0A8T1XC07</accession>
<keyword evidence="3" id="KW-1185">Reference proteome</keyword>
<gene>
    <name evidence="2" type="ORF">ISN44_Un118g000090</name>
</gene>
<dbReference type="InterPro" id="IPR041588">
    <property type="entry name" value="Integrase_H2C2"/>
</dbReference>
<comment type="caution">
    <text evidence="2">The sequence shown here is derived from an EMBL/GenBank/DDBJ whole genome shotgun (WGS) entry which is preliminary data.</text>
</comment>
<dbReference type="Proteomes" id="UP000694251">
    <property type="component" value="Unassembled WGS sequence"/>
</dbReference>
<dbReference type="EMBL" id="JAEFBJ010000118">
    <property type="protein sequence ID" value="KAG7529855.1"/>
    <property type="molecule type" value="Genomic_DNA"/>
</dbReference>
<sequence length="443" mass="49461">MHVDGASSRHGSGIGVRLESPTGEILEQSFRLGFPTSNNEAIRGSYRRSVPSPWNRVFELTKIRSNDNATANALTVLASTSDPDLRRVILVECIDVPSIKLQGSTTEPSEYPVIDLTKEQPSIVMVILPPATDRSEDAGRFGNLVCSSDPADGIVTKDKWATRILRARSAQYTLHHEHLLRWSATGVLLSSLDDEEAQQVMREIHVRAGGNHSGGRALALKIRKHGQYWPTMNADCEKFVSRCEKCQRHAPFIHIPSEVLQTAAPPHPFMRWAMDIIGPFPASRNGQAEATNKTILDGLKKRLDEKKGAWADELDGVLWSYRTTPRRSADRTPFSLTYGMEALAPSEAGLPTVRHSMLINDPTLNDQMVLDNLDNLEEQQGDLILRKVFKNTVEQNAGKLRAHWEGPYLISKVVKPGVYEPLIIDGTPIPRSWNSANLKRYYY</sequence>
<reference evidence="2 3" key="1">
    <citation type="submission" date="2020-12" db="EMBL/GenBank/DDBJ databases">
        <title>Concerted genomic and epigenomic changes stabilize Arabidopsis allopolyploids.</title>
        <authorList>
            <person name="Chen Z."/>
        </authorList>
    </citation>
    <scope>NUCLEOTIDE SEQUENCE [LARGE SCALE GENOMIC DNA]</scope>
    <source>
        <strain evidence="2">As9502</strain>
        <tissue evidence="2">Leaf</tissue>
    </source>
</reference>
<dbReference type="PANTHER" id="PTHR48475">
    <property type="entry name" value="RIBONUCLEASE H"/>
    <property type="match status" value="1"/>
</dbReference>
<dbReference type="AlphaFoldDB" id="A0A8T1XC07"/>
<name>A0A8T1XC07_ARASU</name>
<evidence type="ECO:0000313" key="3">
    <source>
        <dbReference type="Proteomes" id="UP000694251"/>
    </source>
</evidence>
<dbReference type="Pfam" id="PF17921">
    <property type="entry name" value="Integrase_H2C2"/>
    <property type="match status" value="1"/>
</dbReference>
<feature type="domain" description="Integrase zinc-binding" evidence="1">
    <location>
        <begin position="194"/>
        <end position="250"/>
    </location>
</feature>
<protein>
    <submittedName>
        <fullName evidence="2">Ribonuclease H-like superfamily</fullName>
    </submittedName>
</protein>
<proteinExistence type="predicted"/>
<evidence type="ECO:0000259" key="1">
    <source>
        <dbReference type="Pfam" id="PF17921"/>
    </source>
</evidence>